<feature type="compositionally biased region" description="Polar residues" evidence="1">
    <location>
        <begin position="670"/>
        <end position="680"/>
    </location>
</feature>
<dbReference type="AlphaFoldDB" id="A0A0C9PM20"/>
<sequence>MRYSFKYLIKDGLITGFINAILLDNRLKRVCRDLDSLSVDKHFFKFLQLPGIISSSDETLSNESGECAGALMIEAPSESGDTKRAVKRKAPDDPDDPISSEKSFVALTPARAKNSHHRRIIKNITSCGPSTCSFLRYRTTHLSTDYREKNLKLKIDKGNAGGIDEEKLILPCQSETIIDDLITSDPSVMISCFGNAKKKFKAQIRKICAIVNRILGRIDKKRVKKCILYCKILERSILVRLKQRRRDGSRSCLFCDRVATRESSKVSAETVVPGQGVENNKIEEKSQNLLSDSGSSEEKFYSGEDSLQSDVPEAQEIFERPSDDDSRHAESSDSRFGITRCSSFYSCDSLQLSQASETEWYSARGDIAISDISIRNSRQFLQSFNPKSEPNMLEGKLNAQKSNLVEKNTPNDETIDCPVQIASDIQSKISDTLKSIFVNEHSDRNLETAKSRSIQTFGEFHKNYSDLEPKVLKMLESLITEAEAAVSQQKNSQNSSRKLQKIAELSDSMRNSICKDEWSQTPGESPRRCSCGEKKTRSIFTQTSPRREVPENFEIVGPKSPGKFPRPRKILSSPQEPSGKSGDRSSREESEKRLAKGTDDPALICILQETAERTLRCLTSASEIPPSPSRSGTFVISGEKLSEVEDFLTDLHLLESLSTPMNSKHCRCPSATQKPQSSDENLPKLHFLPDINKNLRIILRTMYRRFKVIFSQRAFDNLRHLIKQKIHRFILDREKSTNTSHPRMHFPREFSTPKKLFHSKKSDNWKIEGNRKDKIFWRKRSDFSDDFSGFRSGRGGNGGVNNFFRQRGEVEGRFLKNLRRCGSGCTCCSGWIDGVEHFGGINSRQSVEISTGEMHLHGGGVDSSIFQYPSGIWWRGGRGGHSYLDYRGRINREFRGMLLEHVNLCRNVRNSFIRRT</sequence>
<feature type="compositionally biased region" description="Basic and acidic residues" evidence="1">
    <location>
        <begin position="525"/>
        <end position="536"/>
    </location>
</feature>
<organism evidence="2">
    <name type="scientific">Fopius arisanus</name>
    <dbReference type="NCBI Taxonomy" id="64838"/>
    <lineage>
        <taxon>Eukaryota</taxon>
        <taxon>Metazoa</taxon>
        <taxon>Ecdysozoa</taxon>
        <taxon>Arthropoda</taxon>
        <taxon>Hexapoda</taxon>
        <taxon>Insecta</taxon>
        <taxon>Pterygota</taxon>
        <taxon>Neoptera</taxon>
        <taxon>Endopterygota</taxon>
        <taxon>Hymenoptera</taxon>
        <taxon>Apocrita</taxon>
        <taxon>Ichneumonoidea</taxon>
        <taxon>Braconidae</taxon>
        <taxon>Opiinae</taxon>
        <taxon>Fopius</taxon>
    </lineage>
</organism>
<feature type="region of interest" description="Disordered" evidence="1">
    <location>
        <begin position="515"/>
        <end position="596"/>
    </location>
</feature>
<reference evidence="2" key="1">
    <citation type="submission" date="2015-01" db="EMBL/GenBank/DDBJ databases">
        <title>Transcriptome Assembly of Fopius arisanus.</title>
        <authorList>
            <person name="Geib S."/>
        </authorList>
    </citation>
    <scope>NUCLEOTIDE SEQUENCE</scope>
</reference>
<accession>A0A0C9PM20</accession>
<evidence type="ECO:0000313" key="2">
    <source>
        <dbReference type="EMBL" id="JAG71905.1"/>
    </source>
</evidence>
<gene>
    <name evidence="2" type="ORF">g.17106</name>
</gene>
<dbReference type="EMBL" id="GBYB01002138">
    <property type="protein sequence ID" value="JAG71905.1"/>
    <property type="molecule type" value="Transcribed_RNA"/>
</dbReference>
<evidence type="ECO:0000256" key="1">
    <source>
        <dbReference type="SAM" id="MobiDB-lite"/>
    </source>
</evidence>
<feature type="region of interest" description="Disordered" evidence="1">
    <location>
        <begin position="285"/>
        <end position="311"/>
    </location>
</feature>
<feature type="region of interest" description="Disordered" evidence="1">
    <location>
        <begin position="77"/>
        <end position="101"/>
    </location>
</feature>
<name>A0A0C9PM20_9HYME</name>
<feature type="region of interest" description="Disordered" evidence="1">
    <location>
        <begin position="662"/>
        <end position="681"/>
    </location>
</feature>
<feature type="compositionally biased region" description="Basic and acidic residues" evidence="1">
    <location>
        <begin position="581"/>
        <end position="596"/>
    </location>
</feature>
<protein>
    <submittedName>
        <fullName evidence="2">Uncharacterized protein</fullName>
    </submittedName>
</protein>
<feature type="compositionally biased region" description="Basic and acidic residues" evidence="1">
    <location>
        <begin position="80"/>
        <end position="92"/>
    </location>
</feature>
<proteinExistence type="predicted"/>